<evidence type="ECO:0000313" key="2">
    <source>
        <dbReference type="EMBL" id="WMV29921.1"/>
    </source>
</evidence>
<feature type="compositionally biased region" description="Polar residues" evidence="1">
    <location>
        <begin position="55"/>
        <end position="67"/>
    </location>
</feature>
<reference evidence="2" key="1">
    <citation type="submission" date="2023-08" db="EMBL/GenBank/DDBJ databases">
        <title>A de novo genome assembly of Solanum verrucosum Schlechtendal, a Mexican diploid species geographically isolated from the other diploid A-genome species in potato relatives.</title>
        <authorList>
            <person name="Hosaka K."/>
        </authorList>
    </citation>
    <scope>NUCLEOTIDE SEQUENCE</scope>
    <source>
        <tissue evidence="2">Young leaves</tissue>
    </source>
</reference>
<sequence length="67" mass="7415">VYLALKKKVKSARKKSSRRIAEQLREASPYRPLIQNAMMLTAKAKRQGTRPKGGSPSSSVIPTNCTE</sequence>
<dbReference type="Proteomes" id="UP001234989">
    <property type="component" value="Chromosome 5"/>
</dbReference>
<protein>
    <submittedName>
        <fullName evidence="2">Uncharacterized protein</fullName>
    </submittedName>
</protein>
<gene>
    <name evidence="2" type="ORF">MTR67_023306</name>
</gene>
<feature type="region of interest" description="Disordered" evidence="1">
    <location>
        <begin position="43"/>
        <end position="67"/>
    </location>
</feature>
<evidence type="ECO:0000256" key="1">
    <source>
        <dbReference type="SAM" id="MobiDB-lite"/>
    </source>
</evidence>
<feature type="non-terminal residue" evidence="2">
    <location>
        <position position="1"/>
    </location>
</feature>
<organism evidence="2 3">
    <name type="scientific">Solanum verrucosum</name>
    <dbReference type="NCBI Taxonomy" id="315347"/>
    <lineage>
        <taxon>Eukaryota</taxon>
        <taxon>Viridiplantae</taxon>
        <taxon>Streptophyta</taxon>
        <taxon>Embryophyta</taxon>
        <taxon>Tracheophyta</taxon>
        <taxon>Spermatophyta</taxon>
        <taxon>Magnoliopsida</taxon>
        <taxon>eudicotyledons</taxon>
        <taxon>Gunneridae</taxon>
        <taxon>Pentapetalae</taxon>
        <taxon>asterids</taxon>
        <taxon>lamiids</taxon>
        <taxon>Solanales</taxon>
        <taxon>Solanaceae</taxon>
        <taxon>Solanoideae</taxon>
        <taxon>Solaneae</taxon>
        <taxon>Solanum</taxon>
    </lineage>
</organism>
<evidence type="ECO:0000313" key="3">
    <source>
        <dbReference type="Proteomes" id="UP001234989"/>
    </source>
</evidence>
<keyword evidence="3" id="KW-1185">Reference proteome</keyword>
<proteinExistence type="predicted"/>
<dbReference type="AlphaFoldDB" id="A0AAF0R0Q6"/>
<accession>A0AAF0R0Q6</accession>
<name>A0AAF0R0Q6_SOLVR</name>
<dbReference type="EMBL" id="CP133616">
    <property type="protein sequence ID" value="WMV29921.1"/>
    <property type="molecule type" value="Genomic_DNA"/>
</dbReference>